<evidence type="ECO:0000313" key="1">
    <source>
        <dbReference type="EMBL" id="CTQ47698.1"/>
    </source>
</evidence>
<dbReference type="Proteomes" id="UP000048926">
    <property type="component" value="Unassembled WGS sequence"/>
</dbReference>
<dbReference type="AlphaFoldDB" id="A0A0M6YDD6"/>
<accession>A0A0M6YDD6</accession>
<gene>
    <name evidence="1" type="ORF">LAL4801_06160</name>
</gene>
<dbReference type="RefSeq" id="WP_055661697.1">
    <property type="nucleotide sequence ID" value="NZ_CXST01000014.1"/>
</dbReference>
<protein>
    <recommendedName>
        <fullName evidence="3">PemK-like, MazF-like toxin of type II toxin-antitoxin system</fullName>
    </recommendedName>
</protein>
<evidence type="ECO:0008006" key="3">
    <source>
        <dbReference type="Google" id="ProtNLM"/>
    </source>
</evidence>
<name>A0A0M6YDD6_9HYPH</name>
<sequence length="136" mass="16262">MRVGQVYRYWFLFYRRYKAGHEEAEKHRPACVLVRRGDLCFVFPISKSIPRPMPEHGLPERTWLEVPQSERRRIGLRDDAQSYVALDEFNAFRVSRCFDLEDTRPMGEFSARFTDRLAEMVEELINERRPTLPVPR</sequence>
<evidence type="ECO:0000313" key="2">
    <source>
        <dbReference type="Proteomes" id="UP000048926"/>
    </source>
</evidence>
<organism evidence="1 2">
    <name type="scientific">Roseibium aggregatum</name>
    <dbReference type="NCBI Taxonomy" id="187304"/>
    <lineage>
        <taxon>Bacteria</taxon>
        <taxon>Pseudomonadati</taxon>
        <taxon>Pseudomonadota</taxon>
        <taxon>Alphaproteobacteria</taxon>
        <taxon>Hyphomicrobiales</taxon>
        <taxon>Stappiaceae</taxon>
        <taxon>Roseibium</taxon>
    </lineage>
</organism>
<dbReference type="EMBL" id="CXST01000014">
    <property type="protein sequence ID" value="CTQ47698.1"/>
    <property type="molecule type" value="Genomic_DNA"/>
</dbReference>
<keyword evidence="2" id="KW-1185">Reference proteome</keyword>
<proteinExistence type="predicted"/>
<reference evidence="2" key="1">
    <citation type="submission" date="2015-07" db="EMBL/GenBank/DDBJ databases">
        <authorList>
            <person name="Rodrigo-Torres Lidia"/>
            <person name="Arahal R.David."/>
        </authorList>
    </citation>
    <scope>NUCLEOTIDE SEQUENCE [LARGE SCALE GENOMIC DNA]</scope>
    <source>
        <strain evidence="2">CECT 4801</strain>
    </source>
</reference>
<dbReference type="OrthoDB" id="7432864at2"/>